<dbReference type="Proteomes" id="UP000030170">
    <property type="component" value="Unassembled WGS sequence"/>
</dbReference>
<dbReference type="RefSeq" id="WP_036536005.1">
    <property type="nucleotide sequence ID" value="NZ_JJML01000055.1"/>
</dbReference>
<keyword evidence="2" id="KW-0004">4Fe-4S</keyword>
<dbReference type="SFLD" id="SFLDG01387">
    <property type="entry name" value="BtrN-like_SPASM_domain_contain"/>
    <property type="match status" value="1"/>
</dbReference>
<dbReference type="CDD" id="cd01335">
    <property type="entry name" value="Radical_SAM"/>
    <property type="match status" value="1"/>
</dbReference>
<evidence type="ECO:0000313" key="9">
    <source>
        <dbReference type="EMBL" id="KGF71696.1"/>
    </source>
</evidence>
<dbReference type="AlphaFoldDB" id="A0A098TI44"/>
<evidence type="ECO:0000256" key="4">
    <source>
        <dbReference type="ARBA" id="ARBA00022723"/>
    </source>
</evidence>
<dbReference type="InterPro" id="IPR013785">
    <property type="entry name" value="Aldolase_TIM"/>
</dbReference>
<dbReference type="PANTHER" id="PTHR11228:SF7">
    <property type="entry name" value="PQQA PEPTIDE CYCLASE"/>
    <property type="match status" value="1"/>
</dbReference>
<accession>A0A098TI44</accession>
<dbReference type="PANTHER" id="PTHR11228">
    <property type="entry name" value="RADICAL SAM DOMAIN PROTEIN"/>
    <property type="match status" value="1"/>
</dbReference>
<dbReference type="GO" id="GO:0046872">
    <property type="term" value="F:metal ion binding"/>
    <property type="evidence" value="ECO:0007669"/>
    <property type="project" value="UniProtKB-KW"/>
</dbReference>
<reference evidence="9 10" key="1">
    <citation type="journal article" date="2014" name="Mol. Ecol.">
        <title>Evolution of Synechococcus.</title>
        <authorList>
            <person name="Dvorak P."/>
            <person name="Casamatta D."/>
            <person name="Hasler P."/>
            <person name="Poulickova A."/>
            <person name="Ondrej V."/>
            <person name="Sanges R."/>
        </authorList>
    </citation>
    <scope>NUCLEOTIDE SEQUENCE [LARGE SCALE GENOMIC DNA]</scope>
    <source>
        <strain evidence="9 10">CAUP A 1101</strain>
    </source>
</reference>
<evidence type="ECO:0000256" key="2">
    <source>
        <dbReference type="ARBA" id="ARBA00022485"/>
    </source>
</evidence>
<dbReference type="SFLD" id="SFLDG01067">
    <property type="entry name" value="SPASM/twitch_domain_containing"/>
    <property type="match status" value="1"/>
</dbReference>
<dbReference type="SFLD" id="SFLDS00029">
    <property type="entry name" value="Radical_SAM"/>
    <property type="match status" value="1"/>
</dbReference>
<keyword evidence="5" id="KW-0408">Iron</keyword>
<dbReference type="STRING" id="1497020.DO97_16085"/>
<sequence length="334" mass="38198">MSSKSLETRDLATQEYGFYDRLRAEFPSQIIVDATEICNLACIHCPHPSFKASEHYEARLLGPDLNAKMVAEVQQHGKGITQYIRYTSEGEPLTNRYIFEMLNYASCYSGVTVTLTTNGTLMDEKRIEKLLASGVNVIDISVDAHTPETYAKIRVNGNLNITRPNVLKLIQMAAQVENPPKIVVSYVEQPLNFHETQEFEQFWRDNGANYVVMRRLHSSAGALQQTADTLRQQAEPTARYPCLYPWERITLTPGGELAFCPQDWVHGSVVADYRTTTIHETWQSQFYQNLREAHLCNNFAQHQFCGQCPDWQGTRWPGVGRSYADMIEEFKDRE</sequence>
<dbReference type="InterPro" id="IPR058240">
    <property type="entry name" value="rSAM_sf"/>
</dbReference>
<evidence type="ECO:0000259" key="7">
    <source>
        <dbReference type="Pfam" id="PF04055"/>
    </source>
</evidence>
<keyword evidence="3" id="KW-0949">S-adenosyl-L-methionine</keyword>
<dbReference type="Gene3D" id="3.20.20.70">
    <property type="entry name" value="Aldolase class I"/>
    <property type="match status" value="1"/>
</dbReference>
<keyword evidence="4" id="KW-0479">Metal-binding</keyword>
<dbReference type="InterPro" id="IPR034391">
    <property type="entry name" value="AdoMet-like_SPASM_containing"/>
</dbReference>
<comment type="caution">
    <text evidence="9">The sequence shown here is derived from an EMBL/GenBank/DDBJ whole genome shotgun (WGS) entry which is preliminary data.</text>
</comment>
<dbReference type="GO" id="GO:0051536">
    <property type="term" value="F:iron-sulfur cluster binding"/>
    <property type="evidence" value="ECO:0007669"/>
    <property type="project" value="UniProtKB-KW"/>
</dbReference>
<evidence type="ECO:0000256" key="3">
    <source>
        <dbReference type="ARBA" id="ARBA00022691"/>
    </source>
</evidence>
<gene>
    <name evidence="9" type="ORF">DO97_16085</name>
</gene>
<feature type="domain" description="Radical SAM core" evidence="7">
    <location>
        <begin position="35"/>
        <end position="180"/>
    </location>
</feature>
<dbReference type="InterPro" id="IPR050377">
    <property type="entry name" value="Radical_SAM_PqqE_MftC-like"/>
</dbReference>
<evidence type="ECO:0000256" key="5">
    <source>
        <dbReference type="ARBA" id="ARBA00023004"/>
    </source>
</evidence>
<dbReference type="Pfam" id="PF13186">
    <property type="entry name" value="SPASM"/>
    <property type="match status" value="1"/>
</dbReference>
<name>A0A098TI44_9CYAN</name>
<evidence type="ECO:0000259" key="8">
    <source>
        <dbReference type="Pfam" id="PF13186"/>
    </source>
</evidence>
<dbReference type="OrthoDB" id="9763993at2"/>
<comment type="cofactor">
    <cofactor evidence="1">
        <name>[4Fe-4S] cluster</name>
        <dbReference type="ChEBI" id="CHEBI:49883"/>
    </cofactor>
</comment>
<proteinExistence type="predicted"/>
<evidence type="ECO:0000256" key="6">
    <source>
        <dbReference type="ARBA" id="ARBA00023014"/>
    </source>
</evidence>
<dbReference type="EMBL" id="JJML01000055">
    <property type="protein sequence ID" value="KGF71696.1"/>
    <property type="molecule type" value="Genomic_DNA"/>
</dbReference>
<keyword evidence="10" id="KW-1185">Reference proteome</keyword>
<keyword evidence="6" id="KW-0411">Iron-sulfur</keyword>
<dbReference type="GO" id="GO:0003824">
    <property type="term" value="F:catalytic activity"/>
    <property type="evidence" value="ECO:0007669"/>
    <property type="project" value="InterPro"/>
</dbReference>
<dbReference type="InterPro" id="IPR023885">
    <property type="entry name" value="4Fe4S-binding_SPASM_dom"/>
</dbReference>
<dbReference type="CDD" id="cd21109">
    <property type="entry name" value="SPASM"/>
    <property type="match status" value="1"/>
</dbReference>
<organism evidence="9 10">
    <name type="scientific">Neosynechococcus sphagnicola sy1</name>
    <dbReference type="NCBI Taxonomy" id="1497020"/>
    <lineage>
        <taxon>Bacteria</taxon>
        <taxon>Bacillati</taxon>
        <taxon>Cyanobacteriota</taxon>
        <taxon>Cyanophyceae</taxon>
        <taxon>Neosynechococcales</taxon>
        <taxon>Neosynechococcaceae</taxon>
        <taxon>Neosynechococcus</taxon>
    </lineage>
</organism>
<evidence type="ECO:0000313" key="10">
    <source>
        <dbReference type="Proteomes" id="UP000030170"/>
    </source>
</evidence>
<dbReference type="InterPro" id="IPR007197">
    <property type="entry name" value="rSAM"/>
</dbReference>
<dbReference type="SUPFAM" id="SSF102114">
    <property type="entry name" value="Radical SAM enzymes"/>
    <property type="match status" value="1"/>
</dbReference>
<dbReference type="Pfam" id="PF04055">
    <property type="entry name" value="Radical_SAM"/>
    <property type="match status" value="1"/>
</dbReference>
<protein>
    <submittedName>
        <fullName evidence="9">Radical SAM protein</fullName>
    </submittedName>
</protein>
<evidence type="ECO:0000256" key="1">
    <source>
        <dbReference type="ARBA" id="ARBA00001966"/>
    </source>
</evidence>
<feature type="domain" description="4Fe4S-binding SPASM" evidence="8">
    <location>
        <begin position="242"/>
        <end position="309"/>
    </location>
</feature>